<dbReference type="Proteomes" id="UP000789759">
    <property type="component" value="Unassembled WGS sequence"/>
</dbReference>
<evidence type="ECO:0000313" key="3">
    <source>
        <dbReference type="Proteomes" id="UP000789759"/>
    </source>
</evidence>
<keyword evidence="3" id="KW-1185">Reference proteome</keyword>
<gene>
    <name evidence="2" type="ORF">CPELLU_LOCUS1622</name>
</gene>
<dbReference type="AlphaFoldDB" id="A0A9N8Z8H8"/>
<sequence>MEIVFRLAPDNSYSKQQINDNTNCSRMTSSFSHPIDADGNKPCPLAEKCPYYKAIHSGEKLENVNWSTNKCPAAGKCPYFEDIKKRAEANDGNLPSVEEGCPYAENCPYAKRDKDSKDVNDSKCPYLSDNMKGCPYLSSEGKDDKDASTKCPHFQKLKEKKEAAEAAAKTKDEL</sequence>
<evidence type="ECO:0000313" key="2">
    <source>
        <dbReference type="EMBL" id="CAG8483242.1"/>
    </source>
</evidence>
<feature type="compositionally biased region" description="Basic and acidic residues" evidence="1">
    <location>
        <begin position="156"/>
        <end position="174"/>
    </location>
</feature>
<proteinExistence type="predicted"/>
<feature type="region of interest" description="Disordered" evidence="1">
    <location>
        <begin position="109"/>
        <end position="174"/>
    </location>
</feature>
<name>A0A9N8Z8H8_9GLOM</name>
<accession>A0A9N8Z8H8</accession>
<feature type="compositionally biased region" description="Basic and acidic residues" evidence="1">
    <location>
        <begin position="110"/>
        <end position="121"/>
    </location>
</feature>
<organism evidence="2 3">
    <name type="scientific">Cetraspora pellucida</name>
    <dbReference type="NCBI Taxonomy" id="1433469"/>
    <lineage>
        <taxon>Eukaryota</taxon>
        <taxon>Fungi</taxon>
        <taxon>Fungi incertae sedis</taxon>
        <taxon>Mucoromycota</taxon>
        <taxon>Glomeromycotina</taxon>
        <taxon>Glomeromycetes</taxon>
        <taxon>Diversisporales</taxon>
        <taxon>Gigasporaceae</taxon>
        <taxon>Cetraspora</taxon>
    </lineage>
</organism>
<comment type="caution">
    <text evidence="2">The sequence shown here is derived from an EMBL/GenBank/DDBJ whole genome shotgun (WGS) entry which is preliminary data.</text>
</comment>
<reference evidence="2" key="1">
    <citation type="submission" date="2021-06" db="EMBL/GenBank/DDBJ databases">
        <authorList>
            <person name="Kallberg Y."/>
            <person name="Tangrot J."/>
            <person name="Rosling A."/>
        </authorList>
    </citation>
    <scope>NUCLEOTIDE SEQUENCE</scope>
    <source>
        <strain evidence="2">FL966</strain>
    </source>
</reference>
<evidence type="ECO:0000256" key="1">
    <source>
        <dbReference type="SAM" id="MobiDB-lite"/>
    </source>
</evidence>
<protein>
    <submittedName>
        <fullName evidence="2">21132_t:CDS:1</fullName>
    </submittedName>
</protein>
<dbReference type="EMBL" id="CAJVQA010000624">
    <property type="protein sequence ID" value="CAG8483242.1"/>
    <property type="molecule type" value="Genomic_DNA"/>
</dbReference>
<dbReference type="OrthoDB" id="2136319at2759"/>